<dbReference type="SMART" id="SM00180">
    <property type="entry name" value="EGF_Lam"/>
    <property type="match status" value="1"/>
</dbReference>
<keyword evidence="3" id="KW-1015">Disulfide bond</keyword>
<evidence type="ECO:0000259" key="7">
    <source>
        <dbReference type="PROSITE" id="PS51117"/>
    </source>
</evidence>
<keyword evidence="9" id="KW-1185">Reference proteome</keyword>
<gene>
    <name evidence="8" type="ORF">LAZ67_18000284</name>
</gene>
<feature type="signal peptide" evidence="6">
    <location>
        <begin position="1"/>
        <end position="15"/>
    </location>
</feature>
<evidence type="ECO:0000256" key="4">
    <source>
        <dbReference type="ARBA" id="ARBA00023180"/>
    </source>
</evidence>
<dbReference type="PROSITE" id="PS51117">
    <property type="entry name" value="LAMININ_NTER"/>
    <property type="match status" value="1"/>
</dbReference>
<dbReference type="PROSITE" id="PS01248">
    <property type="entry name" value="EGF_LAM_1"/>
    <property type="match status" value="1"/>
</dbReference>
<evidence type="ECO:0000256" key="6">
    <source>
        <dbReference type="SAM" id="SignalP"/>
    </source>
</evidence>
<dbReference type="InterPro" id="IPR002049">
    <property type="entry name" value="LE_dom"/>
</dbReference>
<dbReference type="Proteomes" id="UP001235939">
    <property type="component" value="Chromosome 18"/>
</dbReference>
<sequence length="313" mass="34640">MLPLAVLLWATVAAASLFSGTDPCYDDSGTPRRCVPDFVNAAFGRAVVASSECGSPPSVVCTGSECDTCDPRHRHPPGYLTDLNNPNNVTCWVSGPLPPSPHNVTLTLSLAKRYELTYISLQFCHRRPDSLAIYKSMDFGRTWHPFQYYSSQCRKLYTRSHRAVITRANEQEALCTEPGDSGGAQRVAFSTLEGRPSAYDFDHSPVLQDWVTATDIRVVFHRLMPPDAEPVDNDTEHYAVSDLAVGGRCKCNGHASRCVHNADGELACDCKHNTAGRDCERCKPFHFDRPWGRATATDAHECIGEYNSYLTYV</sequence>
<name>A0ABY6LES3_9ARAC</name>
<keyword evidence="4" id="KW-0325">Glycoprotein</keyword>
<evidence type="ECO:0000256" key="1">
    <source>
        <dbReference type="ARBA" id="ARBA00022729"/>
    </source>
</evidence>
<keyword evidence="5" id="KW-0424">Laminin EGF-like domain</keyword>
<organism evidence="8 9">
    <name type="scientific">Cordylochernes scorpioides</name>
    <dbReference type="NCBI Taxonomy" id="51811"/>
    <lineage>
        <taxon>Eukaryota</taxon>
        <taxon>Metazoa</taxon>
        <taxon>Ecdysozoa</taxon>
        <taxon>Arthropoda</taxon>
        <taxon>Chelicerata</taxon>
        <taxon>Arachnida</taxon>
        <taxon>Pseudoscorpiones</taxon>
        <taxon>Cheliferoidea</taxon>
        <taxon>Chernetidae</taxon>
        <taxon>Cordylochernes</taxon>
    </lineage>
</organism>
<dbReference type="PANTHER" id="PTHR10574:SF365">
    <property type="entry name" value="NETRIN-A-RELATED"/>
    <property type="match status" value="1"/>
</dbReference>
<dbReference type="Gene3D" id="2.60.120.260">
    <property type="entry name" value="Galactose-binding domain-like"/>
    <property type="match status" value="1"/>
</dbReference>
<evidence type="ECO:0000313" key="9">
    <source>
        <dbReference type="Proteomes" id="UP001235939"/>
    </source>
</evidence>
<keyword evidence="2" id="KW-0677">Repeat</keyword>
<dbReference type="SMART" id="SM00136">
    <property type="entry name" value="LamNT"/>
    <property type="match status" value="1"/>
</dbReference>
<keyword evidence="1 6" id="KW-0732">Signal</keyword>
<evidence type="ECO:0000313" key="8">
    <source>
        <dbReference type="EMBL" id="UYV79692.1"/>
    </source>
</evidence>
<reference evidence="8 9" key="1">
    <citation type="submission" date="2022-01" db="EMBL/GenBank/DDBJ databases">
        <title>A chromosomal length assembly of Cordylochernes scorpioides.</title>
        <authorList>
            <person name="Zeh D."/>
            <person name="Zeh J."/>
        </authorList>
    </citation>
    <scope>NUCLEOTIDE SEQUENCE [LARGE SCALE GENOMIC DNA]</scope>
    <source>
        <strain evidence="8">IN4F17</strain>
        <tissue evidence="8">Whole Body</tissue>
    </source>
</reference>
<evidence type="ECO:0000256" key="2">
    <source>
        <dbReference type="ARBA" id="ARBA00022737"/>
    </source>
</evidence>
<dbReference type="Pfam" id="PF24973">
    <property type="entry name" value="EGF_LMN_ATRN"/>
    <property type="match status" value="1"/>
</dbReference>
<dbReference type="Pfam" id="PF00055">
    <property type="entry name" value="Laminin_N"/>
    <property type="match status" value="1"/>
</dbReference>
<feature type="domain" description="Laminin N-terminal" evidence="7">
    <location>
        <begin position="30"/>
        <end position="248"/>
    </location>
</feature>
<dbReference type="EMBL" id="CP092880">
    <property type="protein sequence ID" value="UYV79692.1"/>
    <property type="molecule type" value="Genomic_DNA"/>
</dbReference>
<dbReference type="PANTHER" id="PTHR10574">
    <property type="entry name" value="NETRIN/LAMININ-RELATED"/>
    <property type="match status" value="1"/>
</dbReference>
<evidence type="ECO:0000256" key="3">
    <source>
        <dbReference type="ARBA" id="ARBA00023157"/>
    </source>
</evidence>
<accession>A0ABY6LES3</accession>
<dbReference type="CDD" id="cd00055">
    <property type="entry name" value="EGF_Lam"/>
    <property type="match status" value="1"/>
</dbReference>
<dbReference type="InterPro" id="IPR056863">
    <property type="entry name" value="LMN_ATRN_NET-like_EGF"/>
</dbReference>
<proteinExistence type="predicted"/>
<feature type="chain" id="PRO_5045936618" evidence="6">
    <location>
        <begin position="16"/>
        <end position="313"/>
    </location>
</feature>
<protein>
    <submittedName>
        <fullName evidence="8">NTN1</fullName>
    </submittedName>
</protein>
<dbReference type="SUPFAM" id="SSF57196">
    <property type="entry name" value="EGF/Laminin"/>
    <property type="match status" value="1"/>
</dbReference>
<dbReference type="InterPro" id="IPR008211">
    <property type="entry name" value="Laminin_N"/>
</dbReference>
<dbReference type="InterPro" id="IPR050440">
    <property type="entry name" value="Laminin/Netrin_ECM"/>
</dbReference>
<evidence type="ECO:0000256" key="5">
    <source>
        <dbReference type="ARBA" id="ARBA00023292"/>
    </source>
</evidence>